<reference evidence="1" key="2">
    <citation type="submission" date="2024-06" db="EMBL/GenBank/DDBJ databases">
        <title>Caproicibacterium argilliputei sp. nov, a novel caproic acid producing anaerobic bacterium isolated from pit mud.</title>
        <authorList>
            <person name="Xia S."/>
        </authorList>
    </citation>
    <scope>NUCLEOTIDE SEQUENCE</scope>
    <source>
        <strain evidence="1">ZCY20-5</strain>
    </source>
</reference>
<protein>
    <submittedName>
        <fullName evidence="1">Helix-turn-helix domain-containing protein</fullName>
    </submittedName>
</protein>
<gene>
    <name evidence="1" type="ORF">PXC00_00835</name>
</gene>
<dbReference type="RefSeq" id="WP_316935038.1">
    <property type="nucleotide sequence ID" value="NZ_CP135996.1"/>
</dbReference>
<reference evidence="1" key="1">
    <citation type="submission" date="2023-09" db="EMBL/GenBank/DDBJ databases">
        <authorList>
            <person name="Zeng C."/>
        </authorList>
    </citation>
    <scope>NUCLEOTIDE SEQUENCE</scope>
    <source>
        <strain evidence="1">ZCY20-5</strain>
    </source>
</reference>
<dbReference type="Proteomes" id="UP001300604">
    <property type="component" value="Chromosome"/>
</dbReference>
<accession>A0AA97DAU2</accession>
<organism evidence="1 2">
    <name type="scientific">Caproicibacterium argilliputei</name>
    <dbReference type="NCBI Taxonomy" id="3030016"/>
    <lineage>
        <taxon>Bacteria</taxon>
        <taxon>Bacillati</taxon>
        <taxon>Bacillota</taxon>
        <taxon>Clostridia</taxon>
        <taxon>Eubacteriales</taxon>
        <taxon>Oscillospiraceae</taxon>
        <taxon>Caproicibacterium</taxon>
    </lineage>
</organism>
<dbReference type="KEGG" id="carl:PXC00_00835"/>
<dbReference type="InterPro" id="IPR036388">
    <property type="entry name" value="WH-like_DNA-bd_sf"/>
</dbReference>
<dbReference type="EMBL" id="CP135996">
    <property type="protein sequence ID" value="WOC32444.1"/>
    <property type="molecule type" value="Genomic_DNA"/>
</dbReference>
<sequence>MMTEYQKAQIIKLRATGNGYEKIAKSLGISLNTVKSFYRRNDIVNFSDEPAMTYTGETTYCENYGQPIRQTAKQKKRFCCDKCLCGAGSGRVLETLRRAGSAIRSGRSTVR</sequence>
<name>A0AA97DAU2_9FIRM</name>
<keyword evidence="2" id="KW-1185">Reference proteome</keyword>
<dbReference type="AlphaFoldDB" id="A0AA97DAU2"/>
<dbReference type="Gene3D" id="1.10.10.10">
    <property type="entry name" value="Winged helix-like DNA-binding domain superfamily/Winged helix DNA-binding domain"/>
    <property type="match status" value="1"/>
</dbReference>
<proteinExistence type="predicted"/>
<evidence type="ECO:0000313" key="2">
    <source>
        <dbReference type="Proteomes" id="UP001300604"/>
    </source>
</evidence>
<dbReference type="Pfam" id="PF13384">
    <property type="entry name" value="HTH_23"/>
    <property type="match status" value="1"/>
</dbReference>
<evidence type="ECO:0000313" key="1">
    <source>
        <dbReference type="EMBL" id="WOC32444.1"/>
    </source>
</evidence>